<gene>
    <name evidence="1" type="ORF">TNCV_2341601</name>
</gene>
<evidence type="ECO:0000313" key="2">
    <source>
        <dbReference type="Proteomes" id="UP000887159"/>
    </source>
</evidence>
<dbReference type="EMBL" id="BMAU01021003">
    <property type="protein sequence ID" value="GFX86091.1"/>
    <property type="molecule type" value="Genomic_DNA"/>
</dbReference>
<organism evidence="1 2">
    <name type="scientific">Trichonephila clavipes</name>
    <name type="common">Golden silk orbweaver</name>
    <name type="synonym">Nephila clavipes</name>
    <dbReference type="NCBI Taxonomy" id="2585209"/>
    <lineage>
        <taxon>Eukaryota</taxon>
        <taxon>Metazoa</taxon>
        <taxon>Ecdysozoa</taxon>
        <taxon>Arthropoda</taxon>
        <taxon>Chelicerata</taxon>
        <taxon>Arachnida</taxon>
        <taxon>Araneae</taxon>
        <taxon>Araneomorphae</taxon>
        <taxon>Entelegynae</taxon>
        <taxon>Araneoidea</taxon>
        <taxon>Nephilidae</taxon>
        <taxon>Trichonephila</taxon>
    </lineage>
</organism>
<dbReference type="Proteomes" id="UP000887159">
    <property type="component" value="Unassembled WGS sequence"/>
</dbReference>
<reference evidence="1" key="1">
    <citation type="submission" date="2020-08" db="EMBL/GenBank/DDBJ databases">
        <title>Multicomponent nature underlies the extraordinary mechanical properties of spider dragline silk.</title>
        <authorList>
            <person name="Kono N."/>
            <person name="Nakamura H."/>
            <person name="Mori M."/>
            <person name="Yoshida Y."/>
            <person name="Ohtoshi R."/>
            <person name="Malay A.D."/>
            <person name="Moran D.A.P."/>
            <person name="Tomita M."/>
            <person name="Numata K."/>
            <person name="Arakawa K."/>
        </authorList>
    </citation>
    <scope>NUCLEOTIDE SEQUENCE</scope>
</reference>
<keyword evidence="2" id="KW-1185">Reference proteome</keyword>
<proteinExistence type="predicted"/>
<name>A0A8X6R698_TRICX</name>
<protein>
    <submittedName>
        <fullName evidence="1">Uncharacterized protein</fullName>
    </submittedName>
</protein>
<evidence type="ECO:0000313" key="1">
    <source>
        <dbReference type="EMBL" id="GFX86091.1"/>
    </source>
</evidence>
<comment type="caution">
    <text evidence="1">The sequence shown here is derived from an EMBL/GenBank/DDBJ whole genome shotgun (WGS) entry which is preliminary data.</text>
</comment>
<accession>A0A8X6R698</accession>
<sequence length="98" mass="11144">MQLKLPYCPVMCDTVLLQPRYRSSLFSKDMNSVMIFMLTDCLFNGLLYKAVSPSATFIFTMDALPVHFLYATDPVSRNRSTERDIAHAFDAVSPGYFC</sequence>
<dbReference type="AlphaFoldDB" id="A0A8X6R698"/>